<dbReference type="InterPro" id="IPR050469">
    <property type="entry name" value="Diguanylate_Cyclase"/>
</dbReference>
<evidence type="ECO:0000256" key="2">
    <source>
        <dbReference type="ARBA" id="ARBA00012528"/>
    </source>
</evidence>
<evidence type="ECO:0000256" key="8">
    <source>
        <dbReference type="ARBA" id="ARBA00023012"/>
    </source>
</evidence>
<protein>
    <recommendedName>
        <fullName evidence="2">diguanylate cyclase</fullName>
        <ecNumber evidence="2">2.7.7.65</ecNumber>
    </recommendedName>
</protein>
<dbReference type="InterPro" id="IPR029787">
    <property type="entry name" value="Nucleotide_cyclase"/>
</dbReference>
<dbReference type="Pfam" id="PF13426">
    <property type="entry name" value="PAS_9"/>
    <property type="match status" value="1"/>
</dbReference>
<dbReference type="EC" id="2.7.7.65" evidence="2"/>
<dbReference type="SUPFAM" id="SSF55785">
    <property type="entry name" value="PYP-like sensor domain (PAS domain)"/>
    <property type="match status" value="1"/>
</dbReference>
<evidence type="ECO:0000313" key="12">
    <source>
        <dbReference type="EMBL" id="GAA3701885.1"/>
    </source>
</evidence>
<keyword evidence="4" id="KW-0808">Transferase</keyword>
<evidence type="ECO:0000256" key="7">
    <source>
        <dbReference type="ARBA" id="ARBA00022840"/>
    </source>
</evidence>
<keyword evidence="7" id="KW-0067">ATP-binding</keyword>
<dbReference type="NCBIfam" id="TIGR00254">
    <property type="entry name" value="GGDEF"/>
    <property type="match status" value="1"/>
</dbReference>
<keyword evidence="8" id="KW-0902">Two-component regulatory system</keyword>
<evidence type="ECO:0000259" key="10">
    <source>
        <dbReference type="PROSITE" id="PS50112"/>
    </source>
</evidence>
<dbReference type="PROSITE" id="PS50887">
    <property type="entry name" value="GGDEF"/>
    <property type="match status" value="1"/>
</dbReference>
<dbReference type="PANTHER" id="PTHR45138:SF9">
    <property type="entry name" value="DIGUANYLATE CYCLASE DGCM-RELATED"/>
    <property type="match status" value="1"/>
</dbReference>
<dbReference type="Pfam" id="PF21623">
    <property type="entry name" value="HK_sensor_dom_bact"/>
    <property type="match status" value="1"/>
</dbReference>
<organism evidence="12 13">
    <name type="scientific">Oceanisphaera sediminis</name>
    <dbReference type="NCBI Taxonomy" id="981381"/>
    <lineage>
        <taxon>Bacteria</taxon>
        <taxon>Pseudomonadati</taxon>
        <taxon>Pseudomonadota</taxon>
        <taxon>Gammaproteobacteria</taxon>
        <taxon>Aeromonadales</taxon>
        <taxon>Aeromonadaceae</taxon>
        <taxon>Oceanisphaera</taxon>
    </lineage>
</organism>
<dbReference type="PANTHER" id="PTHR45138">
    <property type="entry name" value="REGULATORY COMPONENTS OF SENSORY TRANSDUCTION SYSTEM"/>
    <property type="match status" value="1"/>
</dbReference>
<keyword evidence="5" id="KW-0547">Nucleotide-binding</keyword>
<evidence type="ECO:0000256" key="6">
    <source>
        <dbReference type="ARBA" id="ARBA00022777"/>
    </source>
</evidence>
<sequence>MLKRFLWWLLLAWTVLAAVLWVSKKMYDKGLQQQALSRHQHLMNAAKTTFHEHLMVAVQNTRLLSTMAFDLGYPDAPAGENRQRLTQAFINSASIFGRYDQIRIIDLQGQERIRINNTNAGPVAVPESGLQNKRHRYYIQQGLKLAPGQVYLSPLDLNTEQGELEKPFKPTIRLVGMMQNTRGEPAGLLVLNLRAAAMLNQFIELFPQDDRAMLLNADGYWMVNHDSVNEWGWMRERPDLIAATWQPELWQEMQTNRHGTANIQNNLFSYLWLDMANIYEKTVGGRYASNLGLISDLWASQWLMMVQTAPRQWQSGAIYLHPWFKAALAGLFMMVLVKVYLLVRNKHHAREKARLEQMQLEYFRDLYENAPIGYVTLAEDGRISNINKQALKYLGYRREELINRLKLIELVDNEVQKDAPVLLENMFKDEKHHFRVTMKTKQGAPQVMSCSVSSRLNDERTLELSRFSMQNVTEQARLEQQLQQLAYKDPLTGAANRRRFYEQAEREMIRANRNGSPLTVLTLDIDHFKKVNDTYGHDAGDEVLIALAEHCRLALRRTDILARFGGEEFVILLPDTPLQQGAHKAELIRRTLAELPVTVSSGAEIRFAVSLGVATLSSRHQGIKDLLQSADEALYQAKNSGRNRVCMAGTPEKPDLLVI</sequence>
<dbReference type="SUPFAM" id="SSF55073">
    <property type="entry name" value="Nucleotide cyclase"/>
    <property type="match status" value="1"/>
</dbReference>
<evidence type="ECO:0000256" key="4">
    <source>
        <dbReference type="ARBA" id="ARBA00022679"/>
    </source>
</evidence>
<dbReference type="NCBIfam" id="TIGR00229">
    <property type="entry name" value="sensory_box"/>
    <property type="match status" value="1"/>
</dbReference>
<proteinExistence type="predicted"/>
<accession>A0ABP7D7S4</accession>
<dbReference type="Proteomes" id="UP001501479">
    <property type="component" value="Unassembled WGS sequence"/>
</dbReference>
<dbReference type="Pfam" id="PF00990">
    <property type="entry name" value="GGDEF"/>
    <property type="match status" value="1"/>
</dbReference>
<keyword evidence="6" id="KW-0418">Kinase</keyword>
<comment type="catalytic activity">
    <reaction evidence="9">
        <text>2 GTP = 3',3'-c-di-GMP + 2 diphosphate</text>
        <dbReference type="Rhea" id="RHEA:24898"/>
        <dbReference type="ChEBI" id="CHEBI:33019"/>
        <dbReference type="ChEBI" id="CHEBI:37565"/>
        <dbReference type="ChEBI" id="CHEBI:58805"/>
        <dbReference type="EC" id="2.7.7.65"/>
    </reaction>
</comment>
<name>A0ABP7D7S4_9GAMM</name>
<dbReference type="InterPro" id="IPR035965">
    <property type="entry name" value="PAS-like_dom_sf"/>
</dbReference>
<gene>
    <name evidence="12" type="ORF">GCM10022421_05580</name>
</gene>
<dbReference type="InterPro" id="IPR029151">
    <property type="entry name" value="Sensor-like_sf"/>
</dbReference>
<dbReference type="InterPro" id="IPR043128">
    <property type="entry name" value="Rev_trsase/Diguanyl_cyclase"/>
</dbReference>
<dbReference type="CDD" id="cd01949">
    <property type="entry name" value="GGDEF"/>
    <property type="match status" value="1"/>
</dbReference>
<dbReference type="CDD" id="cd00130">
    <property type="entry name" value="PAS"/>
    <property type="match status" value="1"/>
</dbReference>
<dbReference type="InterPro" id="IPR048760">
    <property type="entry name" value="VP0354-like_sensor_dom"/>
</dbReference>
<keyword evidence="13" id="KW-1185">Reference proteome</keyword>
<dbReference type="SUPFAM" id="SSF103190">
    <property type="entry name" value="Sensory domain-like"/>
    <property type="match status" value="2"/>
</dbReference>
<evidence type="ECO:0000256" key="5">
    <source>
        <dbReference type="ARBA" id="ARBA00022741"/>
    </source>
</evidence>
<comment type="caution">
    <text evidence="12">The sequence shown here is derived from an EMBL/GenBank/DDBJ whole genome shotgun (WGS) entry which is preliminary data.</text>
</comment>
<dbReference type="PROSITE" id="PS50112">
    <property type="entry name" value="PAS"/>
    <property type="match status" value="1"/>
</dbReference>
<evidence type="ECO:0000313" key="13">
    <source>
        <dbReference type="Proteomes" id="UP001501479"/>
    </source>
</evidence>
<dbReference type="InterPro" id="IPR000160">
    <property type="entry name" value="GGDEF_dom"/>
</dbReference>
<evidence type="ECO:0000256" key="3">
    <source>
        <dbReference type="ARBA" id="ARBA00022553"/>
    </source>
</evidence>
<evidence type="ECO:0000256" key="1">
    <source>
        <dbReference type="ARBA" id="ARBA00004370"/>
    </source>
</evidence>
<feature type="domain" description="GGDEF" evidence="11">
    <location>
        <begin position="516"/>
        <end position="650"/>
    </location>
</feature>
<comment type="subcellular location">
    <subcellularLocation>
        <location evidence="1">Membrane</location>
    </subcellularLocation>
</comment>
<reference evidence="13" key="1">
    <citation type="journal article" date="2019" name="Int. J. Syst. Evol. Microbiol.">
        <title>The Global Catalogue of Microorganisms (GCM) 10K type strain sequencing project: providing services to taxonomists for standard genome sequencing and annotation.</title>
        <authorList>
            <consortium name="The Broad Institute Genomics Platform"/>
            <consortium name="The Broad Institute Genome Sequencing Center for Infectious Disease"/>
            <person name="Wu L."/>
            <person name="Ma J."/>
        </authorList>
    </citation>
    <scope>NUCLEOTIDE SEQUENCE [LARGE SCALE GENOMIC DNA]</scope>
    <source>
        <strain evidence="13">JCM 17329</strain>
    </source>
</reference>
<dbReference type="SMART" id="SM00267">
    <property type="entry name" value="GGDEF"/>
    <property type="match status" value="1"/>
</dbReference>
<keyword evidence="3" id="KW-0597">Phosphoprotein</keyword>
<feature type="domain" description="PAS" evidence="10">
    <location>
        <begin position="359"/>
        <end position="430"/>
    </location>
</feature>
<dbReference type="EMBL" id="BAABDS010000006">
    <property type="protein sequence ID" value="GAA3701885.1"/>
    <property type="molecule type" value="Genomic_DNA"/>
</dbReference>
<dbReference type="Gene3D" id="3.30.450.20">
    <property type="entry name" value="PAS domain"/>
    <property type="match status" value="3"/>
</dbReference>
<dbReference type="SMART" id="SM00091">
    <property type="entry name" value="PAS"/>
    <property type="match status" value="1"/>
</dbReference>
<evidence type="ECO:0000259" key="11">
    <source>
        <dbReference type="PROSITE" id="PS50887"/>
    </source>
</evidence>
<evidence type="ECO:0000256" key="9">
    <source>
        <dbReference type="ARBA" id="ARBA00034247"/>
    </source>
</evidence>
<dbReference type="InterPro" id="IPR000014">
    <property type="entry name" value="PAS"/>
</dbReference>
<dbReference type="Gene3D" id="3.30.70.270">
    <property type="match status" value="1"/>
</dbReference>